<feature type="domain" description="DEUBAD" evidence="4">
    <location>
        <begin position="91"/>
        <end position="202"/>
    </location>
</feature>
<dbReference type="OrthoDB" id="70874at2759"/>
<dbReference type="AlphaFoldDB" id="W1PDQ7"/>
<sequence length="739" mass="84227">MAAGQQKRRLNGASVLHCNILEQHKEKKRKTMELSQGILRMRPHISLGWDKAQNKVIAKREQVGIAMRDLLPYVDPVPQSCKVVADVLSVPEEIYDLDNIVEILSYEVWQSCLTETERKFLSEFLPSHTEVDSVVQALLTGENFHFGNPLQTWGPSLCSGGNHPDAVHNREMIFKANKKAYYSELQTHQNNLLEILTRWKEKWLSCEDSETDIIQKIQRYSHVHEENKTLDDLPLAESCSSIGDEDVHTGEGNIMAEKCDISKKRKGLIEYRSGSSLAASARTELVNNLMKGRKQPKHLRSGNPASYISYFKVTQKQHQLVKSLIRSAQGIKLNSLNRVLGSVKNLDIQPLKALEEEEKKKFDEIWMKITERELPAAIADRRDRMAQGQQWRESIGEEIPVKRKTIIDKDQDKDSPKYSFQDNDPVEGKETRTVSCPIEVDDHEDNSVALCLPPQTLEHGPSLNSHHETILNTEDAEDPMKRAPSSPALTQLSTNCNENMVNRDVNIPLANGSWHEVTEYKPNFHSRSEFPVLHPNRTDPEILTTFEPCPYPSPERSEGFARASSLSLGPPFFKDQHRSQAQNESILPFLKDPHVPQLLDLQNQTYAQRQEFLPLEYRQRAPHVLLPNGEMLVQEDFPSLEYRQGSLFMLPQWNNSLHSRSTFERPDQFMRGNNEEMTERCGEGLQYVYGEHHIGYTHQTGGRGHRANGMTWGPLGSCAGPEVSHQNSGLPDLIRKSFF</sequence>
<organism evidence="5 6">
    <name type="scientific">Amborella trichopoda</name>
    <dbReference type="NCBI Taxonomy" id="13333"/>
    <lineage>
        <taxon>Eukaryota</taxon>
        <taxon>Viridiplantae</taxon>
        <taxon>Streptophyta</taxon>
        <taxon>Embryophyta</taxon>
        <taxon>Tracheophyta</taxon>
        <taxon>Spermatophyta</taxon>
        <taxon>Magnoliopsida</taxon>
        <taxon>Amborellales</taxon>
        <taxon>Amborellaceae</taxon>
        <taxon>Amborella</taxon>
    </lineage>
</organism>
<dbReference type="Gramene" id="ERN06093">
    <property type="protein sequence ID" value="ERN06093"/>
    <property type="gene ID" value="AMTR_s00016p00019360"/>
</dbReference>
<accession>W1PDQ7</accession>
<keyword evidence="2" id="KW-0539">Nucleus</keyword>
<dbReference type="InterPro" id="IPR044867">
    <property type="entry name" value="DEUBAD_dom"/>
</dbReference>
<dbReference type="PROSITE" id="PS51916">
    <property type="entry name" value="DEUBAD"/>
    <property type="match status" value="1"/>
</dbReference>
<evidence type="ECO:0000259" key="4">
    <source>
        <dbReference type="PROSITE" id="PS51916"/>
    </source>
</evidence>
<comment type="subcellular location">
    <subcellularLocation>
        <location evidence="1">Nucleus</location>
    </subcellularLocation>
</comment>
<dbReference type="CDD" id="cd21865">
    <property type="entry name" value="DEUBAD_NFRKB"/>
    <property type="match status" value="1"/>
</dbReference>
<feature type="region of interest" description="Disordered" evidence="3">
    <location>
        <begin position="402"/>
        <end position="430"/>
    </location>
</feature>
<reference evidence="6" key="1">
    <citation type="journal article" date="2013" name="Science">
        <title>The Amborella genome and the evolution of flowering plants.</title>
        <authorList>
            <consortium name="Amborella Genome Project"/>
        </authorList>
    </citation>
    <scope>NUCLEOTIDE SEQUENCE [LARGE SCALE GENOMIC DNA]</scope>
</reference>
<evidence type="ECO:0000256" key="2">
    <source>
        <dbReference type="ARBA" id="ARBA00023242"/>
    </source>
</evidence>
<protein>
    <recommendedName>
        <fullName evidence="4">DEUBAD domain-containing protein</fullName>
    </recommendedName>
</protein>
<keyword evidence="6" id="KW-1185">Reference proteome</keyword>
<name>W1PDQ7_AMBTC</name>
<evidence type="ECO:0000313" key="5">
    <source>
        <dbReference type="EMBL" id="ERN06093.1"/>
    </source>
</evidence>
<dbReference type="HOGENOM" id="CLU_013940_0_0_1"/>
<evidence type="ECO:0000256" key="3">
    <source>
        <dbReference type="SAM" id="MobiDB-lite"/>
    </source>
</evidence>
<dbReference type="PANTHER" id="PTHR13052:SF2">
    <property type="entry name" value="NUCLEAR FACTOR KAPPA-B-BINDING PROTEIN"/>
    <property type="match status" value="1"/>
</dbReference>
<evidence type="ECO:0000313" key="6">
    <source>
        <dbReference type="Proteomes" id="UP000017836"/>
    </source>
</evidence>
<gene>
    <name evidence="5" type="ORF">AMTR_s00016p00019360</name>
</gene>
<dbReference type="Proteomes" id="UP000017836">
    <property type="component" value="Unassembled WGS sequence"/>
</dbReference>
<dbReference type="eggNOG" id="ENOG502QPXI">
    <property type="taxonomic scope" value="Eukaryota"/>
</dbReference>
<dbReference type="OMA" id="QSNGAKY"/>
<dbReference type="EMBL" id="KI393908">
    <property type="protein sequence ID" value="ERN06093.1"/>
    <property type="molecule type" value="Genomic_DNA"/>
</dbReference>
<dbReference type="InterPro" id="IPR024867">
    <property type="entry name" value="NFRKB"/>
</dbReference>
<evidence type="ECO:0000256" key="1">
    <source>
        <dbReference type="ARBA" id="ARBA00004123"/>
    </source>
</evidence>
<proteinExistence type="predicted"/>
<feature type="compositionally biased region" description="Basic and acidic residues" evidence="3">
    <location>
        <begin position="402"/>
        <end position="416"/>
    </location>
</feature>
<dbReference type="PANTHER" id="PTHR13052">
    <property type="entry name" value="NFRKB-RELATED"/>
    <property type="match status" value="1"/>
</dbReference>
<dbReference type="GO" id="GO:0031011">
    <property type="term" value="C:Ino80 complex"/>
    <property type="evidence" value="ECO:0007669"/>
    <property type="project" value="InterPro"/>
</dbReference>